<name>A0AAV3XY78_9GAST</name>
<dbReference type="AlphaFoldDB" id="A0AAV3XY78"/>
<protein>
    <submittedName>
        <fullName evidence="1">Uncharacterized protein</fullName>
    </submittedName>
</protein>
<dbReference type="EMBL" id="BLXT01000255">
    <property type="protein sequence ID" value="GFN75192.1"/>
    <property type="molecule type" value="Genomic_DNA"/>
</dbReference>
<comment type="caution">
    <text evidence="1">The sequence shown here is derived from an EMBL/GenBank/DDBJ whole genome shotgun (WGS) entry which is preliminary data.</text>
</comment>
<reference evidence="1 2" key="1">
    <citation type="journal article" date="2021" name="Elife">
        <title>Chloroplast acquisition without the gene transfer in kleptoplastic sea slugs, Plakobranchus ocellatus.</title>
        <authorList>
            <person name="Maeda T."/>
            <person name="Takahashi S."/>
            <person name="Yoshida T."/>
            <person name="Shimamura S."/>
            <person name="Takaki Y."/>
            <person name="Nagai Y."/>
            <person name="Toyoda A."/>
            <person name="Suzuki Y."/>
            <person name="Arimoto A."/>
            <person name="Ishii H."/>
            <person name="Satoh N."/>
            <person name="Nishiyama T."/>
            <person name="Hasebe M."/>
            <person name="Maruyama T."/>
            <person name="Minagawa J."/>
            <person name="Obokata J."/>
            <person name="Shigenobu S."/>
        </authorList>
    </citation>
    <scope>NUCLEOTIDE SEQUENCE [LARGE SCALE GENOMIC DNA]</scope>
</reference>
<sequence>MILSHKIIITDQCRQNDASREDIQCETIIIVSAVHTIYRCQQSWPLWPAPCERADLAEIGNLIMYRAVVSALSGLHLFCFRSSLEHLPPLNEGALS</sequence>
<gene>
    <name evidence="1" type="ORF">PoB_000169800</name>
</gene>
<organism evidence="1 2">
    <name type="scientific">Plakobranchus ocellatus</name>
    <dbReference type="NCBI Taxonomy" id="259542"/>
    <lineage>
        <taxon>Eukaryota</taxon>
        <taxon>Metazoa</taxon>
        <taxon>Spiralia</taxon>
        <taxon>Lophotrochozoa</taxon>
        <taxon>Mollusca</taxon>
        <taxon>Gastropoda</taxon>
        <taxon>Heterobranchia</taxon>
        <taxon>Euthyneura</taxon>
        <taxon>Panpulmonata</taxon>
        <taxon>Sacoglossa</taxon>
        <taxon>Placobranchoidea</taxon>
        <taxon>Plakobranchidae</taxon>
        <taxon>Plakobranchus</taxon>
    </lineage>
</organism>
<keyword evidence="2" id="KW-1185">Reference proteome</keyword>
<dbReference type="Proteomes" id="UP000735302">
    <property type="component" value="Unassembled WGS sequence"/>
</dbReference>
<proteinExistence type="predicted"/>
<evidence type="ECO:0000313" key="1">
    <source>
        <dbReference type="EMBL" id="GFN75192.1"/>
    </source>
</evidence>
<evidence type="ECO:0000313" key="2">
    <source>
        <dbReference type="Proteomes" id="UP000735302"/>
    </source>
</evidence>
<accession>A0AAV3XY78</accession>